<keyword evidence="5" id="KW-0503">Monooxygenase</keyword>
<evidence type="ECO:0000259" key="4">
    <source>
        <dbReference type="Pfam" id="PF01494"/>
    </source>
</evidence>
<evidence type="ECO:0000256" key="3">
    <source>
        <dbReference type="SAM" id="MobiDB-lite"/>
    </source>
</evidence>
<evidence type="ECO:0000256" key="2">
    <source>
        <dbReference type="ARBA" id="ARBA00040363"/>
    </source>
</evidence>
<keyword evidence="5" id="KW-0560">Oxidoreductase</keyword>
<protein>
    <recommendedName>
        <fullName evidence="2">Protein CbrA</fullName>
    </recommendedName>
</protein>
<evidence type="ECO:0000313" key="5">
    <source>
        <dbReference type="EMBL" id="UXI69476.1"/>
    </source>
</evidence>
<dbReference type="InterPro" id="IPR036188">
    <property type="entry name" value="FAD/NAD-bd_sf"/>
</dbReference>
<dbReference type="Pfam" id="PF01494">
    <property type="entry name" value="FAD_binding_3"/>
    <property type="match status" value="1"/>
</dbReference>
<sequence>MNTQSSKAGVVIVGASVAGCAAAIAFAKKGVPVTLIEKRSNADFHKPICTHFIQPCSVEAWKKLDMYDALMTAGGVKNTIAISTRWGWIPNAPIDEEHAINMRRLTLDPMIRQKAISTPGVTLVGGSRVVALTVDESQRVVGVSAEKVSGGGRVDYPCSLVIAADGRESEIAELAQVKTREWVNNRFSCFAFFRGIPNESRTVSRMWMLDPYIAYQFPNDGDTTLIALMPTKDRVDDFKDDRDRSFREIVRNLPDAPDIENAERLGEYRINTKNSMLLREKPPAGLALVGDAFITTDPLHGFGISWGILSSIQLAEYAADAVLGGRKESIDRSVERYHRDRQREVWGHFKIMADMARAEPMPKPQQILFSAATRDDTMATIVQRFLAGLTGTSELLSPFTMVRAISANVRHAVRKRLKRESTPRTGKLQDTLLSSEET</sequence>
<dbReference type="SUPFAM" id="SSF51905">
    <property type="entry name" value="FAD/NAD(P)-binding domain"/>
    <property type="match status" value="1"/>
</dbReference>
<dbReference type="Proteomes" id="UP001064632">
    <property type="component" value="Chromosome"/>
</dbReference>
<dbReference type="PRINTS" id="PR00420">
    <property type="entry name" value="RNGMNOXGNASE"/>
</dbReference>
<keyword evidence="6" id="KW-1185">Reference proteome</keyword>
<reference evidence="5" key="1">
    <citation type="submission" date="2022-09" db="EMBL/GenBank/DDBJ databases">
        <title>Tahibacter sp. nov., isolated from a fresh water.</title>
        <authorList>
            <person name="Baek J.H."/>
            <person name="Lee J.K."/>
            <person name="Kim J.M."/>
            <person name="Jeon C.O."/>
        </authorList>
    </citation>
    <scope>NUCLEOTIDE SEQUENCE</scope>
    <source>
        <strain evidence="5">W38</strain>
    </source>
</reference>
<feature type="region of interest" description="Disordered" evidence="3">
    <location>
        <begin position="416"/>
        <end position="438"/>
    </location>
</feature>
<organism evidence="5 6">
    <name type="scientific">Tahibacter amnicola</name>
    <dbReference type="NCBI Taxonomy" id="2976241"/>
    <lineage>
        <taxon>Bacteria</taxon>
        <taxon>Pseudomonadati</taxon>
        <taxon>Pseudomonadota</taxon>
        <taxon>Gammaproteobacteria</taxon>
        <taxon>Lysobacterales</taxon>
        <taxon>Rhodanobacteraceae</taxon>
        <taxon>Tahibacter</taxon>
    </lineage>
</organism>
<gene>
    <name evidence="5" type="ORF">N4264_07450</name>
</gene>
<dbReference type="GO" id="GO:0004497">
    <property type="term" value="F:monooxygenase activity"/>
    <property type="evidence" value="ECO:0007669"/>
    <property type="project" value="UniProtKB-KW"/>
</dbReference>
<dbReference type="RefSeq" id="WP_261696431.1">
    <property type="nucleotide sequence ID" value="NZ_CP104694.1"/>
</dbReference>
<proteinExistence type="inferred from homology"/>
<dbReference type="Gene3D" id="3.50.50.60">
    <property type="entry name" value="FAD/NAD(P)-binding domain"/>
    <property type="match status" value="1"/>
</dbReference>
<dbReference type="InterPro" id="IPR002938">
    <property type="entry name" value="FAD-bd"/>
</dbReference>
<evidence type="ECO:0000313" key="6">
    <source>
        <dbReference type="Proteomes" id="UP001064632"/>
    </source>
</evidence>
<dbReference type="PROSITE" id="PS51257">
    <property type="entry name" value="PROKAR_LIPOPROTEIN"/>
    <property type="match status" value="1"/>
</dbReference>
<comment type="similarity">
    <text evidence="1">Belongs to the CbrA family.</text>
</comment>
<dbReference type="InterPro" id="IPR050407">
    <property type="entry name" value="Geranylgeranyl_reductase"/>
</dbReference>
<dbReference type="PANTHER" id="PTHR42685:SF22">
    <property type="entry name" value="CONDITIONED MEDIUM FACTOR RECEPTOR 1"/>
    <property type="match status" value="1"/>
</dbReference>
<name>A0ABY6BLN3_9GAMM</name>
<dbReference type="EMBL" id="CP104694">
    <property type="protein sequence ID" value="UXI69476.1"/>
    <property type="molecule type" value="Genomic_DNA"/>
</dbReference>
<evidence type="ECO:0000256" key="1">
    <source>
        <dbReference type="ARBA" id="ARBA00038079"/>
    </source>
</evidence>
<accession>A0ABY6BLN3</accession>
<dbReference type="PANTHER" id="PTHR42685">
    <property type="entry name" value="GERANYLGERANYL DIPHOSPHATE REDUCTASE"/>
    <property type="match status" value="1"/>
</dbReference>
<feature type="domain" description="FAD-binding" evidence="4">
    <location>
        <begin position="9"/>
        <end position="346"/>
    </location>
</feature>